<accession>K7KY51</accession>
<organism evidence="1">
    <name type="scientific">Glycine max</name>
    <name type="common">Soybean</name>
    <name type="synonym">Glycine hispida</name>
    <dbReference type="NCBI Taxonomy" id="3847"/>
    <lineage>
        <taxon>Eukaryota</taxon>
        <taxon>Viridiplantae</taxon>
        <taxon>Streptophyta</taxon>
        <taxon>Embryophyta</taxon>
        <taxon>Tracheophyta</taxon>
        <taxon>Spermatophyta</taxon>
        <taxon>Magnoliopsida</taxon>
        <taxon>eudicotyledons</taxon>
        <taxon>Gunneridae</taxon>
        <taxon>Pentapetalae</taxon>
        <taxon>rosids</taxon>
        <taxon>fabids</taxon>
        <taxon>Fabales</taxon>
        <taxon>Fabaceae</taxon>
        <taxon>Papilionoideae</taxon>
        <taxon>50 kb inversion clade</taxon>
        <taxon>NPAAA clade</taxon>
        <taxon>indigoferoid/millettioid clade</taxon>
        <taxon>Phaseoleae</taxon>
        <taxon>Glycine</taxon>
        <taxon>Glycine subgen. Soja</taxon>
    </lineage>
</organism>
<reference evidence="1" key="3">
    <citation type="submission" date="2018-07" db="EMBL/GenBank/DDBJ databases">
        <title>WGS assembly of Glycine max.</title>
        <authorList>
            <person name="Schmutz J."/>
            <person name="Cannon S."/>
            <person name="Schlueter J."/>
            <person name="Ma J."/>
            <person name="Mitros T."/>
            <person name="Nelson W."/>
            <person name="Hyten D."/>
            <person name="Song Q."/>
            <person name="Thelen J."/>
            <person name="Cheng J."/>
            <person name="Xu D."/>
            <person name="Hellsten U."/>
            <person name="May G."/>
            <person name="Yu Y."/>
            <person name="Sakurai T."/>
            <person name="Umezawa T."/>
            <person name="Bhattacharyya M."/>
            <person name="Sandhu D."/>
            <person name="Valliyodan B."/>
            <person name="Lindquist E."/>
            <person name="Peto M."/>
            <person name="Grant D."/>
            <person name="Shu S."/>
            <person name="Goodstein D."/>
            <person name="Barry K."/>
            <person name="Futrell-Griggs M."/>
            <person name="Abernathy B."/>
            <person name="Du J."/>
            <person name="Tian Z."/>
            <person name="Zhu L."/>
            <person name="Gill N."/>
            <person name="Joshi T."/>
            <person name="Libault M."/>
            <person name="Sethuraman A."/>
            <person name="Zhang X."/>
            <person name="Shinozaki K."/>
            <person name="Nguyen H."/>
            <person name="Wing R."/>
            <person name="Cregan P."/>
            <person name="Specht J."/>
            <person name="Grimwood J."/>
            <person name="Rokhsar D."/>
            <person name="Stacey G."/>
            <person name="Shoemaker R."/>
            <person name="Jackson S."/>
        </authorList>
    </citation>
    <scope>NUCLEOTIDE SEQUENCE</scope>
    <source>
        <tissue evidence="1">Callus</tissue>
    </source>
</reference>
<dbReference type="PaxDb" id="3847-GLYMA06G45040.1"/>
<sequence>MFMDFVGLGLAGMDRALSGPIYQLNSCSLLMSCGLVNTNRPIEHYHARHMCVPKKNCLYCLGQGLKL</sequence>
<dbReference type="InParanoid" id="K7KY51"/>
<dbReference type="EMBL" id="CM000839">
    <property type="protein sequence ID" value="KRH56000.1"/>
    <property type="molecule type" value="Genomic_DNA"/>
</dbReference>
<dbReference type="Proteomes" id="UP000008827">
    <property type="component" value="Chromosome 6"/>
</dbReference>
<dbReference type="Gramene" id="KRH56000">
    <property type="protein sequence ID" value="KRH56000"/>
    <property type="gene ID" value="GLYMA_06G295600"/>
</dbReference>
<name>K7KY51_SOYBN</name>
<protein>
    <submittedName>
        <fullName evidence="1 2">Uncharacterized protein</fullName>
    </submittedName>
</protein>
<dbReference type="AlphaFoldDB" id="K7KY51"/>
<reference evidence="2" key="2">
    <citation type="submission" date="2018-02" db="UniProtKB">
        <authorList>
            <consortium name="EnsemblPlants"/>
        </authorList>
    </citation>
    <scope>IDENTIFICATION</scope>
    <source>
        <strain evidence="2">Williams 82</strain>
    </source>
</reference>
<keyword evidence="3" id="KW-1185">Reference proteome</keyword>
<evidence type="ECO:0000313" key="2">
    <source>
        <dbReference type="EnsemblPlants" id="KRH56000"/>
    </source>
</evidence>
<evidence type="ECO:0000313" key="3">
    <source>
        <dbReference type="Proteomes" id="UP000008827"/>
    </source>
</evidence>
<proteinExistence type="predicted"/>
<gene>
    <name evidence="1" type="ORF">GLYMA_06G295600</name>
</gene>
<reference evidence="1 2" key="1">
    <citation type="journal article" date="2010" name="Nature">
        <title>Genome sequence of the palaeopolyploid soybean.</title>
        <authorList>
            <person name="Schmutz J."/>
            <person name="Cannon S.B."/>
            <person name="Schlueter J."/>
            <person name="Ma J."/>
            <person name="Mitros T."/>
            <person name="Nelson W."/>
            <person name="Hyten D.L."/>
            <person name="Song Q."/>
            <person name="Thelen J.J."/>
            <person name="Cheng J."/>
            <person name="Xu D."/>
            <person name="Hellsten U."/>
            <person name="May G.D."/>
            <person name="Yu Y."/>
            <person name="Sakurai T."/>
            <person name="Umezawa T."/>
            <person name="Bhattacharyya M.K."/>
            <person name="Sandhu D."/>
            <person name="Valliyodan B."/>
            <person name="Lindquist E."/>
            <person name="Peto M."/>
            <person name="Grant D."/>
            <person name="Shu S."/>
            <person name="Goodstein D."/>
            <person name="Barry K."/>
            <person name="Futrell-Griggs M."/>
            <person name="Abernathy B."/>
            <person name="Du J."/>
            <person name="Tian Z."/>
            <person name="Zhu L."/>
            <person name="Gill N."/>
            <person name="Joshi T."/>
            <person name="Libault M."/>
            <person name="Sethuraman A."/>
            <person name="Zhang X.-C."/>
            <person name="Shinozaki K."/>
            <person name="Nguyen H.T."/>
            <person name="Wing R.A."/>
            <person name="Cregan P."/>
            <person name="Specht J."/>
            <person name="Grimwood J."/>
            <person name="Rokhsar D."/>
            <person name="Stacey G."/>
            <person name="Shoemaker R.C."/>
            <person name="Jackson S.A."/>
        </authorList>
    </citation>
    <scope>NUCLEOTIDE SEQUENCE [LARGE SCALE GENOMIC DNA]</scope>
    <source>
        <strain evidence="2">cv. Williams 82</strain>
        <tissue evidence="1">Callus</tissue>
    </source>
</reference>
<dbReference type="EnsemblPlants" id="KRH56000">
    <property type="protein sequence ID" value="KRH56000"/>
    <property type="gene ID" value="GLYMA_06G295600"/>
</dbReference>
<evidence type="ECO:0000313" key="1">
    <source>
        <dbReference type="EMBL" id="KRH56000.1"/>
    </source>
</evidence>
<dbReference type="HOGENOM" id="CLU_2817541_0_0_1"/>